<dbReference type="AlphaFoldDB" id="A0A923DYX7"/>
<dbReference type="Pfam" id="PF24716">
    <property type="entry name" value="WapI"/>
    <property type="match status" value="1"/>
</dbReference>
<dbReference type="InterPro" id="IPR056510">
    <property type="entry name" value="WapI"/>
</dbReference>
<dbReference type="RefSeq" id="WP_182921994.1">
    <property type="nucleotide sequence ID" value="NZ_WNXD01000001.1"/>
</dbReference>
<proteinExistence type="predicted"/>
<organism evidence="1 2">
    <name type="scientific">Pedobacter planticolens</name>
    <dbReference type="NCBI Taxonomy" id="2679964"/>
    <lineage>
        <taxon>Bacteria</taxon>
        <taxon>Pseudomonadati</taxon>
        <taxon>Bacteroidota</taxon>
        <taxon>Sphingobacteriia</taxon>
        <taxon>Sphingobacteriales</taxon>
        <taxon>Sphingobacteriaceae</taxon>
        <taxon>Pedobacter</taxon>
    </lineage>
</organism>
<reference evidence="1" key="1">
    <citation type="submission" date="2019-11" db="EMBL/GenBank/DDBJ databases">
        <title>Description of Pedobacter sp. LMG 31464T.</title>
        <authorList>
            <person name="Carlier A."/>
            <person name="Qi S."/>
            <person name="Vandamme P."/>
        </authorList>
    </citation>
    <scope>NUCLEOTIDE SEQUENCE</scope>
    <source>
        <strain evidence="1">LMG 31464</strain>
    </source>
</reference>
<evidence type="ECO:0000313" key="2">
    <source>
        <dbReference type="Proteomes" id="UP000601055"/>
    </source>
</evidence>
<accession>A0A923DYX7</accession>
<dbReference type="EMBL" id="WNXD01000001">
    <property type="protein sequence ID" value="MBB2145343.1"/>
    <property type="molecule type" value="Genomic_DNA"/>
</dbReference>
<gene>
    <name evidence="1" type="ORF">GM921_07605</name>
</gene>
<name>A0A923DYX7_9SPHI</name>
<evidence type="ECO:0000313" key="1">
    <source>
        <dbReference type="EMBL" id="MBB2145343.1"/>
    </source>
</evidence>
<protein>
    <submittedName>
        <fullName evidence="1">Uncharacterized protein</fullName>
    </submittedName>
</protein>
<comment type="caution">
    <text evidence="1">The sequence shown here is derived from an EMBL/GenBank/DDBJ whole genome shotgun (WGS) entry which is preliminary data.</text>
</comment>
<dbReference type="Proteomes" id="UP000601055">
    <property type="component" value="Unassembled WGS sequence"/>
</dbReference>
<keyword evidence="2" id="KW-1185">Reference proteome</keyword>
<sequence length="149" mass="16786">MEGFIIRGEGGLISLSFEKVFGFPETTSYLGGYDLQASITIKSSCFEVKSTMYTSTGEIYLFFDQLKNCNERLDGTAKFASYEGDLEFLAAFDHATGHVSIKGFFTEHEFSNCLNFEFSSDQTFMTTTIKELQILFQKYGDVKGLSLNR</sequence>